<evidence type="ECO:0000313" key="6">
    <source>
        <dbReference type="EMBL" id="WGH78723.1"/>
    </source>
</evidence>
<keyword evidence="3" id="KW-0238">DNA-binding</keyword>
<dbReference type="InterPro" id="IPR000847">
    <property type="entry name" value="LysR_HTH_N"/>
</dbReference>
<keyword evidence="7" id="KW-1185">Reference proteome</keyword>
<dbReference type="Pfam" id="PF03466">
    <property type="entry name" value="LysR_substrate"/>
    <property type="match status" value="1"/>
</dbReference>
<dbReference type="InterPro" id="IPR005119">
    <property type="entry name" value="LysR_subst-bd"/>
</dbReference>
<evidence type="ECO:0000259" key="5">
    <source>
        <dbReference type="PROSITE" id="PS50931"/>
    </source>
</evidence>
<sequence>MKDDRLLEMRVFAAVVEAGAFTAAAQGLGVSQPFVSQTLQRLEARLGCKLLHRTTRGHRLTPEGETFLNAARRAVAAVEAAEAELQQSDEQISGPLRISAPIAFGLDRITPLMPAFLARYPSIALDLRLTDDTENLIEDRIDVAIRMGRLPDSGLMQRRLCDLRRIVVAAPALLAAHGKPDTPDALGALPCLAWDGSRDHLNRWPFTVAGAPVILRAESRFRSNQGMSLVEMCLAGFGVMRMAEHLARPAIAEGRLVQLLARETVADDGAIAAVFLPERHLVPRIRVFVDFLVEAFRDPDWDDAPRPD</sequence>
<evidence type="ECO:0000256" key="4">
    <source>
        <dbReference type="ARBA" id="ARBA00023163"/>
    </source>
</evidence>
<dbReference type="SUPFAM" id="SSF53850">
    <property type="entry name" value="Periplasmic binding protein-like II"/>
    <property type="match status" value="1"/>
</dbReference>
<evidence type="ECO:0000313" key="7">
    <source>
        <dbReference type="Proteomes" id="UP001243420"/>
    </source>
</evidence>
<dbReference type="Proteomes" id="UP001243420">
    <property type="component" value="Chromosome"/>
</dbReference>
<dbReference type="Gene3D" id="3.40.190.290">
    <property type="match status" value="1"/>
</dbReference>
<evidence type="ECO:0000256" key="1">
    <source>
        <dbReference type="ARBA" id="ARBA00009437"/>
    </source>
</evidence>
<dbReference type="EMBL" id="CP122537">
    <property type="protein sequence ID" value="WGH78723.1"/>
    <property type="molecule type" value="Genomic_DNA"/>
</dbReference>
<dbReference type="CDD" id="cd08422">
    <property type="entry name" value="PBP2_CrgA_like"/>
    <property type="match status" value="1"/>
</dbReference>
<dbReference type="PROSITE" id="PS50931">
    <property type="entry name" value="HTH_LYSR"/>
    <property type="match status" value="1"/>
</dbReference>
<dbReference type="InterPro" id="IPR036388">
    <property type="entry name" value="WH-like_DNA-bd_sf"/>
</dbReference>
<accession>A0ABY8LE96</accession>
<dbReference type="InterPro" id="IPR058163">
    <property type="entry name" value="LysR-type_TF_proteobact-type"/>
</dbReference>
<keyword evidence="4" id="KW-0804">Transcription</keyword>
<dbReference type="PANTHER" id="PTHR30537:SF5">
    <property type="entry name" value="HTH-TYPE TRANSCRIPTIONAL ACTIVATOR TTDR-RELATED"/>
    <property type="match status" value="1"/>
</dbReference>
<dbReference type="InterPro" id="IPR036390">
    <property type="entry name" value="WH_DNA-bd_sf"/>
</dbReference>
<reference evidence="6 7" key="1">
    <citation type="submission" date="2023-04" db="EMBL/GenBank/DDBJ databases">
        <title>Jannaschia ovalis sp. nov., a marine bacterium isolated from sea tidal flat.</title>
        <authorList>
            <person name="Kwon D.Y."/>
            <person name="Kim J.-J."/>
        </authorList>
    </citation>
    <scope>NUCLEOTIDE SEQUENCE [LARGE SCALE GENOMIC DNA]</scope>
    <source>
        <strain evidence="6 7">GRR-S6-38</strain>
    </source>
</reference>
<evidence type="ECO:0000256" key="2">
    <source>
        <dbReference type="ARBA" id="ARBA00023015"/>
    </source>
</evidence>
<evidence type="ECO:0000256" key="3">
    <source>
        <dbReference type="ARBA" id="ARBA00023125"/>
    </source>
</evidence>
<comment type="similarity">
    <text evidence="1">Belongs to the LysR transcriptional regulatory family.</text>
</comment>
<feature type="domain" description="HTH lysR-type" evidence="5">
    <location>
        <begin position="9"/>
        <end position="61"/>
    </location>
</feature>
<keyword evidence="2" id="KW-0805">Transcription regulation</keyword>
<dbReference type="PRINTS" id="PR00039">
    <property type="entry name" value="HTHLYSR"/>
</dbReference>
<dbReference type="RefSeq" id="WP_279965474.1">
    <property type="nucleotide sequence ID" value="NZ_CP122537.1"/>
</dbReference>
<dbReference type="PANTHER" id="PTHR30537">
    <property type="entry name" value="HTH-TYPE TRANSCRIPTIONAL REGULATOR"/>
    <property type="match status" value="1"/>
</dbReference>
<dbReference type="SUPFAM" id="SSF46785">
    <property type="entry name" value="Winged helix' DNA-binding domain"/>
    <property type="match status" value="1"/>
</dbReference>
<dbReference type="Pfam" id="PF00126">
    <property type="entry name" value="HTH_1"/>
    <property type="match status" value="1"/>
</dbReference>
<dbReference type="Gene3D" id="1.10.10.10">
    <property type="entry name" value="Winged helix-like DNA-binding domain superfamily/Winged helix DNA-binding domain"/>
    <property type="match status" value="1"/>
</dbReference>
<gene>
    <name evidence="6" type="ORF">P8627_00225</name>
</gene>
<name>A0ABY8LE96_9RHOB</name>
<organism evidence="6 7">
    <name type="scientific">Jannaschia ovalis</name>
    <dbReference type="NCBI Taxonomy" id="3038773"/>
    <lineage>
        <taxon>Bacteria</taxon>
        <taxon>Pseudomonadati</taxon>
        <taxon>Pseudomonadota</taxon>
        <taxon>Alphaproteobacteria</taxon>
        <taxon>Rhodobacterales</taxon>
        <taxon>Roseobacteraceae</taxon>
        <taxon>Jannaschia</taxon>
    </lineage>
</organism>
<protein>
    <submittedName>
        <fullName evidence="6">LysR family transcriptional regulator</fullName>
    </submittedName>
</protein>
<proteinExistence type="inferred from homology"/>